<dbReference type="NCBIfam" id="TIGR00674">
    <property type="entry name" value="dapA"/>
    <property type="match status" value="1"/>
</dbReference>
<dbReference type="AlphaFoldDB" id="A0A1I1PAN6"/>
<comment type="pathway">
    <text evidence="2 12">Amino-acid biosynthesis; L-lysine biosynthesis via DAP pathway; (S)-tetrahydrodipicolinate from L-aspartate: step 3/4.</text>
</comment>
<protein>
    <recommendedName>
        <fullName evidence="4 12">4-hydroxy-tetrahydrodipicolinate synthase</fullName>
        <shortName evidence="12">HTPA synthase</shortName>
        <ecNumber evidence="4 12">4.3.3.7</ecNumber>
    </recommendedName>
</protein>
<dbReference type="Gene3D" id="3.20.20.70">
    <property type="entry name" value="Aldolase class I"/>
    <property type="match status" value="1"/>
</dbReference>
<dbReference type="EC" id="4.3.3.7" evidence="4 12"/>
<reference evidence="16 17" key="1">
    <citation type="submission" date="2016-10" db="EMBL/GenBank/DDBJ databases">
        <authorList>
            <person name="de Groot N.N."/>
        </authorList>
    </citation>
    <scope>NUCLEOTIDE SEQUENCE [LARGE SCALE GENOMIC DNA]</scope>
    <source>
        <strain evidence="16 17">DSM 12992</strain>
    </source>
</reference>
<feature type="site" description="Part of a proton relay during catalysis" evidence="12">
    <location>
        <position position="44"/>
    </location>
</feature>
<dbReference type="InterPro" id="IPR020625">
    <property type="entry name" value="Schiff_base-form_aldolases_AS"/>
</dbReference>
<evidence type="ECO:0000256" key="7">
    <source>
        <dbReference type="ARBA" id="ARBA00022915"/>
    </source>
</evidence>
<feature type="active site" description="Proton donor/acceptor" evidence="12 14">
    <location>
        <position position="133"/>
    </location>
</feature>
<keyword evidence="7 12" id="KW-0220">Diaminopimelate biosynthesis</keyword>
<accession>A0A1I1PAN6</accession>
<evidence type="ECO:0000313" key="16">
    <source>
        <dbReference type="EMBL" id="SFD06859.1"/>
    </source>
</evidence>
<organism evidence="16 17">
    <name type="scientific">Clostridium uliginosum</name>
    <dbReference type="NCBI Taxonomy" id="119641"/>
    <lineage>
        <taxon>Bacteria</taxon>
        <taxon>Bacillati</taxon>
        <taxon>Bacillota</taxon>
        <taxon>Clostridia</taxon>
        <taxon>Eubacteriales</taxon>
        <taxon>Clostridiaceae</taxon>
        <taxon>Clostridium</taxon>
    </lineage>
</organism>
<dbReference type="PROSITE" id="PS00666">
    <property type="entry name" value="DHDPS_2"/>
    <property type="match status" value="1"/>
</dbReference>
<evidence type="ECO:0000256" key="15">
    <source>
        <dbReference type="PIRSR" id="PIRSR001365-2"/>
    </source>
</evidence>
<keyword evidence="8 12" id="KW-0457">Lysine biosynthesis</keyword>
<dbReference type="UniPathway" id="UPA00034">
    <property type="reaction ID" value="UER00017"/>
</dbReference>
<dbReference type="InterPro" id="IPR002220">
    <property type="entry name" value="DapA-like"/>
</dbReference>
<keyword evidence="5 12" id="KW-0963">Cytoplasm</keyword>
<keyword evidence="10 12" id="KW-0704">Schiff base</keyword>
<evidence type="ECO:0000256" key="4">
    <source>
        <dbReference type="ARBA" id="ARBA00012086"/>
    </source>
</evidence>
<keyword evidence="6 12" id="KW-0028">Amino-acid biosynthesis</keyword>
<dbReference type="GO" id="GO:0009089">
    <property type="term" value="P:lysine biosynthetic process via diaminopimelate"/>
    <property type="evidence" value="ECO:0007669"/>
    <property type="project" value="UniProtKB-UniRule"/>
</dbReference>
<dbReference type="PROSITE" id="PS00665">
    <property type="entry name" value="DHDPS_1"/>
    <property type="match status" value="1"/>
</dbReference>
<comment type="subunit">
    <text evidence="12">Homotetramer; dimer of dimers.</text>
</comment>
<dbReference type="STRING" id="119641.SAMN05421842_11872"/>
<feature type="active site" description="Schiff-base intermediate with substrate" evidence="12 14">
    <location>
        <position position="161"/>
    </location>
</feature>
<dbReference type="PIRSF" id="PIRSF001365">
    <property type="entry name" value="DHDPS"/>
    <property type="match status" value="1"/>
</dbReference>
<dbReference type="PANTHER" id="PTHR12128">
    <property type="entry name" value="DIHYDRODIPICOLINATE SYNTHASE"/>
    <property type="match status" value="1"/>
</dbReference>
<dbReference type="InterPro" id="IPR013785">
    <property type="entry name" value="Aldolase_TIM"/>
</dbReference>
<feature type="binding site" evidence="12 15">
    <location>
        <position position="45"/>
    </location>
    <ligand>
        <name>pyruvate</name>
        <dbReference type="ChEBI" id="CHEBI:15361"/>
    </ligand>
</feature>
<dbReference type="InterPro" id="IPR005263">
    <property type="entry name" value="DapA"/>
</dbReference>
<evidence type="ECO:0000256" key="6">
    <source>
        <dbReference type="ARBA" id="ARBA00022605"/>
    </source>
</evidence>
<evidence type="ECO:0000256" key="12">
    <source>
        <dbReference type="HAMAP-Rule" id="MF_00418"/>
    </source>
</evidence>
<evidence type="ECO:0000256" key="13">
    <source>
        <dbReference type="PIRNR" id="PIRNR001365"/>
    </source>
</evidence>
<evidence type="ECO:0000256" key="1">
    <source>
        <dbReference type="ARBA" id="ARBA00003294"/>
    </source>
</evidence>
<evidence type="ECO:0000256" key="11">
    <source>
        <dbReference type="ARBA" id="ARBA00047836"/>
    </source>
</evidence>
<dbReference type="SUPFAM" id="SSF51569">
    <property type="entry name" value="Aldolase"/>
    <property type="match status" value="1"/>
</dbReference>
<evidence type="ECO:0000256" key="10">
    <source>
        <dbReference type="ARBA" id="ARBA00023270"/>
    </source>
</evidence>
<dbReference type="GO" id="GO:0019877">
    <property type="term" value="P:diaminopimelate biosynthetic process"/>
    <property type="evidence" value="ECO:0007669"/>
    <property type="project" value="UniProtKB-UniRule"/>
</dbReference>
<dbReference type="EMBL" id="FOMG01000018">
    <property type="protein sequence ID" value="SFD06859.1"/>
    <property type="molecule type" value="Genomic_DNA"/>
</dbReference>
<dbReference type="PANTHER" id="PTHR12128:SF66">
    <property type="entry name" value="4-HYDROXY-2-OXOGLUTARATE ALDOLASE, MITOCHONDRIAL"/>
    <property type="match status" value="1"/>
</dbReference>
<dbReference type="PRINTS" id="PR00146">
    <property type="entry name" value="DHPICSNTHASE"/>
</dbReference>
<keyword evidence="17" id="KW-1185">Reference proteome</keyword>
<feature type="site" description="Part of a proton relay during catalysis" evidence="12">
    <location>
        <position position="107"/>
    </location>
</feature>
<comment type="subcellular location">
    <subcellularLocation>
        <location evidence="12">Cytoplasm</location>
    </subcellularLocation>
</comment>
<dbReference type="Pfam" id="PF00701">
    <property type="entry name" value="DHDPS"/>
    <property type="match status" value="1"/>
</dbReference>
<evidence type="ECO:0000256" key="14">
    <source>
        <dbReference type="PIRSR" id="PIRSR001365-1"/>
    </source>
</evidence>
<comment type="catalytic activity">
    <reaction evidence="11 12">
        <text>L-aspartate 4-semialdehyde + pyruvate = (2S,4S)-4-hydroxy-2,3,4,5-tetrahydrodipicolinate + H2O + H(+)</text>
        <dbReference type="Rhea" id="RHEA:34171"/>
        <dbReference type="ChEBI" id="CHEBI:15361"/>
        <dbReference type="ChEBI" id="CHEBI:15377"/>
        <dbReference type="ChEBI" id="CHEBI:15378"/>
        <dbReference type="ChEBI" id="CHEBI:67139"/>
        <dbReference type="ChEBI" id="CHEBI:537519"/>
        <dbReference type="EC" id="4.3.3.7"/>
    </reaction>
</comment>
<dbReference type="InterPro" id="IPR020624">
    <property type="entry name" value="Schiff_base-form_aldolases_CS"/>
</dbReference>
<dbReference type="HAMAP" id="MF_00418">
    <property type="entry name" value="DapA"/>
    <property type="match status" value="1"/>
</dbReference>
<keyword evidence="9 12" id="KW-0456">Lyase</keyword>
<comment type="caution">
    <text evidence="12">Was originally thought to be a dihydrodipicolinate synthase (DHDPS), catalyzing the condensation of (S)-aspartate-beta-semialdehyde [(S)-ASA] and pyruvate to dihydrodipicolinate (DHDP). However, it was shown in E.coli that the product of the enzymatic reaction is not dihydrodipicolinate but in fact (4S)-4-hydroxy-2,3,4,5-tetrahydro-(2S)-dipicolinic acid (HTPA), and that the consecutive dehydration reaction leading to DHDP is not spontaneous but catalyzed by DapB.</text>
</comment>
<dbReference type="Proteomes" id="UP000199263">
    <property type="component" value="Unassembled WGS sequence"/>
</dbReference>
<dbReference type="RefSeq" id="WP_090092131.1">
    <property type="nucleotide sequence ID" value="NZ_FOMG01000018.1"/>
</dbReference>
<evidence type="ECO:0000256" key="5">
    <source>
        <dbReference type="ARBA" id="ARBA00022490"/>
    </source>
</evidence>
<evidence type="ECO:0000256" key="3">
    <source>
        <dbReference type="ARBA" id="ARBA00007592"/>
    </source>
</evidence>
<sequence>MKIKGIIIPLLTPFKDGNVDFNSYKKMVEYYIEQGVDGILPLGTTGESPTISCEEYEKILDKTMEYNNGRVHVYTGLGGNNTNEVVKKLKVAENNKVDGILSVSPYYSRPNQRGIYEHFKRISEATDLDIIIYNIPYRTGSNVENETIYRLAELKNIAGIKDCSGDIKQTSDLLLNSPKDFSILTGEDSLFYTTLTLGGHGGILASASLRTKDFIKVYNDIQENNHKSALETWKELYKFIPALFEEPNPTPLKYCLKKMGIIDSDEVRLPLMNITQDLEKKLDNKLFYK</sequence>
<dbReference type="CDD" id="cd00950">
    <property type="entry name" value="DHDPS"/>
    <property type="match status" value="1"/>
</dbReference>
<dbReference type="GO" id="GO:0005737">
    <property type="term" value="C:cytoplasm"/>
    <property type="evidence" value="ECO:0007669"/>
    <property type="project" value="UniProtKB-SubCell"/>
</dbReference>
<evidence type="ECO:0000256" key="8">
    <source>
        <dbReference type="ARBA" id="ARBA00023154"/>
    </source>
</evidence>
<name>A0A1I1PAN6_9CLOT</name>
<dbReference type="OrthoDB" id="9782828at2"/>
<evidence type="ECO:0000256" key="9">
    <source>
        <dbReference type="ARBA" id="ARBA00023239"/>
    </source>
</evidence>
<comment type="similarity">
    <text evidence="3 12 13">Belongs to the DapA family.</text>
</comment>
<feature type="binding site" evidence="12 15">
    <location>
        <position position="203"/>
    </location>
    <ligand>
        <name>pyruvate</name>
        <dbReference type="ChEBI" id="CHEBI:15361"/>
    </ligand>
</feature>
<proteinExistence type="inferred from homology"/>
<dbReference type="GO" id="GO:0008840">
    <property type="term" value="F:4-hydroxy-tetrahydrodipicolinate synthase activity"/>
    <property type="evidence" value="ECO:0007669"/>
    <property type="project" value="UniProtKB-UniRule"/>
</dbReference>
<gene>
    <name evidence="12" type="primary">dapA</name>
    <name evidence="16" type="ORF">SAMN05421842_11872</name>
</gene>
<evidence type="ECO:0000256" key="2">
    <source>
        <dbReference type="ARBA" id="ARBA00005120"/>
    </source>
</evidence>
<comment type="function">
    <text evidence="1 12">Catalyzes the condensation of (S)-aspartate-beta-semialdehyde [(S)-ASA] and pyruvate to 4-hydroxy-tetrahydrodipicolinate (HTPA).</text>
</comment>
<dbReference type="SMART" id="SM01130">
    <property type="entry name" value="DHDPS"/>
    <property type="match status" value="1"/>
</dbReference>
<evidence type="ECO:0000313" key="17">
    <source>
        <dbReference type="Proteomes" id="UP000199263"/>
    </source>
</evidence>